<comment type="caution">
    <text evidence="2">The sequence shown here is derived from an EMBL/GenBank/DDBJ whole genome shotgun (WGS) entry which is preliminary data.</text>
</comment>
<evidence type="ECO:0000313" key="2">
    <source>
        <dbReference type="EMBL" id="GBP19703.1"/>
    </source>
</evidence>
<feature type="compositionally biased region" description="Polar residues" evidence="1">
    <location>
        <begin position="15"/>
        <end position="26"/>
    </location>
</feature>
<keyword evidence="3" id="KW-1185">Reference proteome</keyword>
<dbReference type="EMBL" id="BGZK01000110">
    <property type="protein sequence ID" value="GBP19703.1"/>
    <property type="molecule type" value="Genomic_DNA"/>
</dbReference>
<proteinExistence type="predicted"/>
<dbReference type="AlphaFoldDB" id="A0A4C1U045"/>
<feature type="region of interest" description="Disordered" evidence="1">
    <location>
        <begin position="45"/>
        <end position="70"/>
    </location>
</feature>
<evidence type="ECO:0000313" key="3">
    <source>
        <dbReference type="Proteomes" id="UP000299102"/>
    </source>
</evidence>
<feature type="compositionally biased region" description="Basic residues" evidence="1">
    <location>
        <begin position="1"/>
        <end position="10"/>
    </location>
</feature>
<sequence length="121" mass="13423">MTPRAAPRRRVLSESGRTLSRNSESPHCSVGGDGFNLVIREVHRSHSAGRRSRGCCARPDKMRDSPPDGVLNSVAGRRYFSFGLSLPRPGTTPRVDVPCVIYDRLNAFRWPGSVFPGNEMR</sequence>
<name>A0A4C1U045_EUMVA</name>
<feature type="region of interest" description="Disordered" evidence="1">
    <location>
        <begin position="1"/>
        <end position="28"/>
    </location>
</feature>
<reference evidence="2 3" key="1">
    <citation type="journal article" date="2019" name="Commun. Biol.">
        <title>The bagworm genome reveals a unique fibroin gene that provides high tensile strength.</title>
        <authorList>
            <person name="Kono N."/>
            <person name="Nakamura H."/>
            <person name="Ohtoshi R."/>
            <person name="Tomita M."/>
            <person name="Numata K."/>
            <person name="Arakawa K."/>
        </authorList>
    </citation>
    <scope>NUCLEOTIDE SEQUENCE [LARGE SCALE GENOMIC DNA]</scope>
</reference>
<organism evidence="2 3">
    <name type="scientific">Eumeta variegata</name>
    <name type="common">Bagworm moth</name>
    <name type="synonym">Eumeta japonica</name>
    <dbReference type="NCBI Taxonomy" id="151549"/>
    <lineage>
        <taxon>Eukaryota</taxon>
        <taxon>Metazoa</taxon>
        <taxon>Ecdysozoa</taxon>
        <taxon>Arthropoda</taxon>
        <taxon>Hexapoda</taxon>
        <taxon>Insecta</taxon>
        <taxon>Pterygota</taxon>
        <taxon>Neoptera</taxon>
        <taxon>Endopterygota</taxon>
        <taxon>Lepidoptera</taxon>
        <taxon>Glossata</taxon>
        <taxon>Ditrysia</taxon>
        <taxon>Tineoidea</taxon>
        <taxon>Psychidae</taxon>
        <taxon>Oiketicinae</taxon>
        <taxon>Eumeta</taxon>
    </lineage>
</organism>
<dbReference type="Proteomes" id="UP000299102">
    <property type="component" value="Unassembled WGS sequence"/>
</dbReference>
<protein>
    <submittedName>
        <fullName evidence="2">Uncharacterized protein</fullName>
    </submittedName>
</protein>
<accession>A0A4C1U045</accession>
<evidence type="ECO:0000256" key="1">
    <source>
        <dbReference type="SAM" id="MobiDB-lite"/>
    </source>
</evidence>
<gene>
    <name evidence="2" type="ORF">EVAR_75675_1</name>
</gene>